<keyword evidence="4" id="KW-0238">DNA-binding</keyword>
<dbReference type="InterPro" id="IPR013325">
    <property type="entry name" value="RNA_pol_sigma_r2"/>
</dbReference>
<dbReference type="Proteomes" id="UP000198606">
    <property type="component" value="Unassembled WGS sequence"/>
</dbReference>
<dbReference type="Gene3D" id="1.10.1740.10">
    <property type="match status" value="1"/>
</dbReference>
<dbReference type="GO" id="GO:0016987">
    <property type="term" value="F:sigma factor activity"/>
    <property type="evidence" value="ECO:0007669"/>
    <property type="project" value="UniProtKB-KW"/>
</dbReference>
<dbReference type="Gene3D" id="1.10.10.10">
    <property type="entry name" value="Winged helix-like DNA-binding domain superfamily/Winged helix DNA-binding domain"/>
    <property type="match status" value="1"/>
</dbReference>
<feature type="domain" description="RNA polymerase sigma-70 region 2" evidence="6">
    <location>
        <begin position="31"/>
        <end position="89"/>
    </location>
</feature>
<evidence type="ECO:0000256" key="3">
    <source>
        <dbReference type="ARBA" id="ARBA00023082"/>
    </source>
</evidence>
<protein>
    <submittedName>
        <fullName evidence="8">RNA polymerase sigma factor, sigma-70 family</fullName>
    </submittedName>
</protein>
<dbReference type="InterPro" id="IPR007630">
    <property type="entry name" value="RNA_pol_sigma70_r4"/>
</dbReference>
<dbReference type="InterPro" id="IPR039425">
    <property type="entry name" value="RNA_pol_sigma-70-like"/>
</dbReference>
<dbReference type="STRING" id="29435.SAMN05216588_105286"/>
<dbReference type="GO" id="GO:0006352">
    <property type="term" value="P:DNA-templated transcription initiation"/>
    <property type="evidence" value="ECO:0007669"/>
    <property type="project" value="InterPro"/>
</dbReference>
<keyword evidence="2" id="KW-0805">Transcription regulation</keyword>
<dbReference type="PANTHER" id="PTHR43133">
    <property type="entry name" value="RNA POLYMERASE ECF-TYPE SIGMA FACTO"/>
    <property type="match status" value="1"/>
</dbReference>
<proteinExistence type="inferred from homology"/>
<dbReference type="Pfam" id="PF04545">
    <property type="entry name" value="Sigma70_r4"/>
    <property type="match status" value="1"/>
</dbReference>
<evidence type="ECO:0000256" key="1">
    <source>
        <dbReference type="ARBA" id="ARBA00010641"/>
    </source>
</evidence>
<dbReference type="InterPro" id="IPR007627">
    <property type="entry name" value="RNA_pol_sigma70_r2"/>
</dbReference>
<comment type="similarity">
    <text evidence="1">Belongs to the sigma-70 factor family. ECF subfamily.</text>
</comment>
<reference evidence="8 9" key="1">
    <citation type="submission" date="2016-10" db="EMBL/GenBank/DDBJ databases">
        <authorList>
            <person name="de Groot N.N."/>
        </authorList>
    </citation>
    <scope>NUCLEOTIDE SEQUENCE [LARGE SCALE GENOMIC DNA]</scope>
    <source>
        <strain evidence="8 9">LMG 18387</strain>
    </source>
</reference>
<name>A0A1G8DK80_9GAMM</name>
<sequence length="184" mass="20976">MSANLAIRPCVSRPANRTVSAIRQLDQAQVQKLRAFVHKRVMNPDDADDILQCTFFEALRNEHKFQHASKPETWLCGIALNLIRNHFRRCYNQPYQESLDDQPNIAHERHADIGQQVDGSRQLQRTVEAIQALPAAMRQVIHVSLVMDGNYQETAQSLGVPIGTVRSRLSRAREQLRRAVDPFA</sequence>
<evidence type="ECO:0000313" key="8">
    <source>
        <dbReference type="EMBL" id="SDH57869.1"/>
    </source>
</evidence>
<dbReference type="SUPFAM" id="SSF88659">
    <property type="entry name" value="Sigma3 and sigma4 domains of RNA polymerase sigma factors"/>
    <property type="match status" value="1"/>
</dbReference>
<accession>A0A1G8DK80</accession>
<dbReference type="RefSeq" id="WP_084304446.1">
    <property type="nucleotide sequence ID" value="NZ_FNDG01000005.1"/>
</dbReference>
<evidence type="ECO:0000313" key="9">
    <source>
        <dbReference type="Proteomes" id="UP000198606"/>
    </source>
</evidence>
<dbReference type="InterPro" id="IPR036388">
    <property type="entry name" value="WH-like_DNA-bd_sf"/>
</dbReference>
<gene>
    <name evidence="8" type="ORF">SAMN05216588_105286</name>
</gene>
<organism evidence="8 9">
    <name type="scientific">Phytopseudomonas flavescens</name>
    <dbReference type="NCBI Taxonomy" id="29435"/>
    <lineage>
        <taxon>Bacteria</taxon>
        <taxon>Pseudomonadati</taxon>
        <taxon>Pseudomonadota</taxon>
        <taxon>Gammaproteobacteria</taxon>
        <taxon>Pseudomonadales</taxon>
        <taxon>Pseudomonadaceae</taxon>
        <taxon>Phytopseudomonas</taxon>
    </lineage>
</organism>
<dbReference type="PANTHER" id="PTHR43133:SF8">
    <property type="entry name" value="RNA POLYMERASE SIGMA FACTOR HI_1459-RELATED"/>
    <property type="match status" value="1"/>
</dbReference>
<dbReference type="NCBIfam" id="TIGR02937">
    <property type="entry name" value="sigma70-ECF"/>
    <property type="match status" value="1"/>
</dbReference>
<keyword evidence="5" id="KW-0804">Transcription</keyword>
<dbReference type="AlphaFoldDB" id="A0A1G8DK80"/>
<dbReference type="GO" id="GO:0003677">
    <property type="term" value="F:DNA binding"/>
    <property type="evidence" value="ECO:0007669"/>
    <property type="project" value="UniProtKB-KW"/>
</dbReference>
<feature type="domain" description="RNA polymerase sigma-70 region 4" evidence="7">
    <location>
        <begin position="129"/>
        <end position="177"/>
    </location>
</feature>
<dbReference type="SUPFAM" id="SSF88946">
    <property type="entry name" value="Sigma2 domain of RNA polymerase sigma factors"/>
    <property type="match status" value="1"/>
</dbReference>
<evidence type="ECO:0000256" key="2">
    <source>
        <dbReference type="ARBA" id="ARBA00023015"/>
    </source>
</evidence>
<keyword evidence="3" id="KW-0731">Sigma factor</keyword>
<evidence type="ECO:0000259" key="7">
    <source>
        <dbReference type="Pfam" id="PF04545"/>
    </source>
</evidence>
<dbReference type="Pfam" id="PF04542">
    <property type="entry name" value="Sigma70_r2"/>
    <property type="match status" value="1"/>
</dbReference>
<evidence type="ECO:0000259" key="6">
    <source>
        <dbReference type="Pfam" id="PF04542"/>
    </source>
</evidence>
<dbReference type="EMBL" id="FNDG01000005">
    <property type="protein sequence ID" value="SDH57869.1"/>
    <property type="molecule type" value="Genomic_DNA"/>
</dbReference>
<dbReference type="CDD" id="cd06171">
    <property type="entry name" value="Sigma70_r4"/>
    <property type="match status" value="1"/>
</dbReference>
<evidence type="ECO:0000256" key="4">
    <source>
        <dbReference type="ARBA" id="ARBA00023125"/>
    </source>
</evidence>
<dbReference type="InterPro" id="IPR014284">
    <property type="entry name" value="RNA_pol_sigma-70_dom"/>
</dbReference>
<evidence type="ECO:0000256" key="5">
    <source>
        <dbReference type="ARBA" id="ARBA00023163"/>
    </source>
</evidence>
<dbReference type="InterPro" id="IPR013324">
    <property type="entry name" value="RNA_pol_sigma_r3/r4-like"/>
</dbReference>